<dbReference type="InterPro" id="IPR051704">
    <property type="entry name" value="FAD_aromatic-hydroxylase"/>
</dbReference>
<evidence type="ECO:0000313" key="3">
    <source>
        <dbReference type="Proteomes" id="UP000078368"/>
    </source>
</evidence>
<dbReference type="Gene3D" id="3.30.9.10">
    <property type="entry name" value="D-Amino Acid Oxidase, subunit A, domain 2"/>
    <property type="match status" value="1"/>
</dbReference>
<dbReference type="AlphaFoldDB" id="A0A179B4M6"/>
<gene>
    <name evidence="2" type="ORF">A4H34_04000</name>
</gene>
<comment type="caution">
    <text evidence="2">The sequence shown here is derived from an EMBL/GenBank/DDBJ whole genome shotgun (WGS) entry which is preliminary data.</text>
</comment>
<dbReference type="PRINTS" id="PR00420">
    <property type="entry name" value="RNGMNOXGNASE"/>
</dbReference>
<dbReference type="Proteomes" id="UP000078368">
    <property type="component" value="Unassembled WGS sequence"/>
</dbReference>
<dbReference type="RefSeq" id="WP_064231166.1">
    <property type="nucleotide sequence ID" value="NZ_LVZK01000001.1"/>
</dbReference>
<evidence type="ECO:0000313" key="2">
    <source>
        <dbReference type="EMBL" id="OAP86329.1"/>
    </source>
</evidence>
<feature type="domain" description="FAD-binding" evidence="1">
    <location>
        <begin position="10"/>
        <end position="327"/>
    </location>
</feature>
<proteinExistence type="predicted"/>
<dbReference type="PANTHER" id="PTHR46865:SF8">
    <property type="entry name" value="POSSIBLE OXIDOREDUCTASE"/>
    <property type="match status" value="1"/>
</dbReference>
<dbReference type="SUPFAM" id="SSF51905">
    <property type="entry name" value="FAD/NAD(P)-binding domain"/>
    <property type="match status" value="1"/>
</dbReference>
<dbReference type="PANTHER" id="PTHR46865">
    <property type="entry name" value="OXIDOREDUCTASE-RELATED"/>
    <property type="match status" value="1"/>
</dbReference>
<sequence length="419" mass="45875">MKERNDSQRALIVGLGISGMAMAKGLHECGWDVTVVERAPERRRGGYFVGLFAAGKVAAKQLGFDGMRNRAPKVRDNYALGKNGEKRRGLGFGDLPGDPWLVLRSDIENAAYEAIDALDPKVDVRYSTVPTRVEQDGAGVDVWLKDSSDGTESRERYDLLVGADGVHSTVRKLVFGPDEKYIRHLGYMIVASQIPEDLPGLERGQGATFAEAGKSLWVFPFKDRPATVMFSYKADDVAAEFAAASPAARIREVYGPRAAPQVKAAIDQLERADESLFDEAVQVRMDRWHKGRVVLMGDAGWCLTLYSRMGASTALASANLLTAIIGQRRGDVEGALEEWEARSRPFIRHYQKVGARNRAFFTPAGRAGGTARALAMSVFKRPWGRSLLASFVGTGRKGNGLMKSVIPARGRISSSRPRE</sequence>
<dbReference type="STRING" id="1823756.A4H34_04000"/>
<keyword evidence="3" id="KW-1185">Reference proteome</keyword>
<evidence type="ECO:0000259" key="1">
    <source>
        <dbReference type="Pfam" id="PF01494"/>
    </source>
</evidence>
<dbReference type="Gene3D" id="3.50.50.60">
    <property type="entry name" value="FAD/NAD(P)-binding domain"/>
    <property type="match status" value="1"/>
</dbReference>
<dbReference type="GO" id="GO:0071949">
    <property type="term" value="F:FAD binding"/>
    <property type="evidence" value="ECO:0007669"/>
    <property type="project" value="InterPro"/>
</dbReference>
<organism evidence="2 3">
    <name type="scientific">Peptidiphaga gingivicola</name>
    <dbReference type="NCBI Taxonomy" id="2741497"/>
    <lineage>
        <taxon>Bacteria</taxon>
        <taxon>Bacillati</taxon>
        <taxon>Actinomycetota</taxon>
        <taxon>Actinomycetes</taxon>
        <taxon>Actinomycetales</taxon>
        <taxon>Actinomycetaceae</taxon>
        <taxon>Peptidiphaga</taxon>
    </lineage>
</organism>
<protein>
    <recommendedName>
        <fullName evidence="1">FAD-binding domain-containing protein</fullName>
    </recommendedName>
</protein>
<accession>A0A179B4M6</accession>
<name>A0A179B4M6_9ACTO</name>
<dbReference type="InterPro" id="IPR036188">
    <property type="entry name" value="FAD/NAD-bd_sf"/>
</dbReference>
<dbReference type="Pfam" id="PF01494">
    <property type="entry name" value="FAD_binding_3"/>
    <property type="match status" value="1"/>
</dbReference>
<dbReference type="EMBL" id="LVZK01000001">
    <property type="protein sequence ID" value="OAP86329.1"/>
    <property type="molecule type" value="Genomic_DNA"/>
</dbReference>
<dbReference type="InterPro" id="IPR002938">
    <property type="entry name" value="FAD-bd"/>
</dbReference>
<reference evidence="2 3" key="1">
    <citation type="submission" date="2016-04" db="EMBL/GenBank/DDBJ databases">
        <title>Peptidophaga gingivicola gen. nov., sp. nov., isolated from human subgingival plaque.</title>
        <authorList>
            <person name="Beall C.J."/>
            <person name="Mokrzan E.M."/>
            <person name="Griffen A.L."/>
            <person name="Leys E.J."/>
        </authorList>
    </citation>
    <scope>NUCLEOTIDE SEQUENCE [LARGE SCALE GENOMIC DNA]</scope>
    <source>
        <strain evidence="2 3">BA112</strain>
    </source>
</reference>